<name>A0ABT4RIS6_9ACTN</name>
<proteinExistence type="predicted"/>
<feature type="transmembrane region" description="Helical" evidence="1">
    <location>
        <begin position="166"/>
        <end position="185"/>
    </location>
</feature>
<comment type="caution">
    <text evidence="2">The sequence shown here is derived from an EMBL/GenBank/DDBJ whole genome shotgun (WGS) entry which is preliminary data.</text>
</comment>
<feature type="transmembrane region" description="Helical" evidence="1">
    <location>
        <begin position="140"/>
        <end position="159"/>
    </location>
</feature>
<keyword evidence="1" id="KW-1133">Transmembrane helix</keyword>
<keyword evidence="3" id="KW-1185">Reference proteome</keyword>
<protein>
    <recommendedName>
        <fullName evidence="4">Carboxypeptidase regulatory-like domain-containing protein</fullName>
    </recommendedName>
</protein>
<keyword evidence="1" id="KW-0472">Membrane</keyword>
<sequence length="186" mass="20301">MFIAVLLVACGVVFLHFALGGLSCAWDTSYCAESPDKTTEYRGRLQTQDGRVLADTEFSVEFESRLDEPVGGFRTDADGDYCVRWAREAVSPNAVVGDELVGRLEIPEPEELVDETVECQSSDASIPWNRTEQLRSTPQFLGLFVPGVAAIALLVFGLVRPHRAVFYAGCALTAVTCVGFAALWFV</sequence>
<gene>
    <name evidence="2" type="ORF">OJ962_13205</name>
</gene>
<keyword evidence="1" id="KW-0812">Transmembrane</keyword>
<dbReference type="RefSeq" id="WP_202958463.1">
    <property type="nucleotide sequence ID" value="NZ_JAPCID010000016.1"/>
</dbReference>
<evidence type="ECO:0000313" key="3">
    <source>
        <dbReference type="Proteomes" id="UP001147700"/>
    </source>
</evidence>
<evidence type="ECO:0008006" key="4">
    <source>
        <dbReference type="Google" id="ProtNLM"/>
    </source>
</evidence>
<dbReference type="Proteomes" id="UP001147700">
    <property type="component" value="Unassembled WGS sequence"/>
</dbReference>
<reference evidence="2" key="1">
    <citation type="submission" date="2022-10" db="EMBL/GenBank/DDBJ databases">
        <title>The WGS of Solirubrobacter sp. CPCC 204708.</title>
        <authorList>
            <person name="Jiang Z."/>
        </authorList>
    </citation>
    <scope>NUCLEOTIDE SEQUENCE</scope>
    <source>
        <strain evidence="2">CPCC 204708</strain>
    </source>
</reference>
<accession>A0ABT4RIS6</accession>
<dbReference type="EMBL" id="JAPCID010000016">
    <property type="protein sequence ID" value="MDA0138454.1"/>
    <property type="molecule type" value="Genomic_DNA"/>
</dbReference>
<evidence type="ECO:0000256" key="1">
    <source>
        <dbReference type="SAM" id="Phobius"/>
    </source>
</evidence>
<organism evidence="2 3">
    <name type="scientific">Solirubrobacter deserti</name>
    <dbReference type="NCBI Taxonomy" id="2282478"/>
    <lineage>
        <taxon>Bacteria</taxon>
        <taxon>Bacillati</taxon>
        <taxon>Actinomycetota</taxon>
        <taxon>Thermoleophilia</taxon>
        <taxon>Solirubrobacterales</taxon>
        <taxon>Solirubrobacteraceae</taxon>
        <taxon>Solirubrobacter</taxon>
    </lineage>
</organism>
<evidence type="ECO:0000313" key="2">
    <source>
        <dbReference type="EMBL" id="MDA0138454.1"/>
    </source>
</evidence>